<dbReference type="PANTHER" id="PTHR37299">
    <property type="entry name" value="TRANSCRIPTIONAL REGULATOR-RELATED"/>
    <property type="match status" value="1"/>
</dbReference>
<dbReference type="SMART" id="SM00850">
    <property type="entry name" value="LytTR"/>
    <property type="match status" value="1"/>
</dbReference>
<dbReference type="RefSeq" id="WP_040803632.1">
    <property type="nucleotide sequence ID" value="NZ_LS483343.1"/>
</dbReference>
<dbReference type="InterPro" id="IPR046947">
    <property type="entry name" value="LytR-like"/>
</dbReference>
<evidence type="ECO:0000313" key="3">
    <source>
        <dbReference type="Proteomes" id="UP000249495"/>
    </source>
</evidence>
<dbReference type="STRING" id="1123303.GCA_000372425_00324"/>
<dbReference type="PANTHER" id="PTHR37299:SF4">
    <property type="entry name" value="TRANSCRIPTIONAL REGULATOR"/>
    <property type="match status" value="1"/>
</dbReference>
<dbReference type="AlphaFoldDB" id="A0A2X3W778"/>
<proteinExistence type="predicted"/>
<dbReference type="Pfam" id="PF04397">
    <property type="entry name" value="LytTR"/>
    <property type="match status" value="1"/>
</dbReference>
<dbReference type="Gene3D" id="2.40.50.1020">
    <property type="entry name" value="LytTr DNA-binding domain"/>
    <property type="match status" value="1"/>
</dbReference>
<feature type="domain" description="HTH LytTR-type" evidence="1">
    <location>
        <begin position="46"/>
        <end position="146"/>
    </location>
</feature>
<sequence length="149" mass="17371">MKLKMIKDSTYEETEVILKYAKKDDLVQRIVTFLESADKQIDCFDDRKEQIKVNISDIYYIESIDKKTFVYLADAVYQTDWRLYQLLADLQSNGFVQVSKACLLNIGSLEKIRPLFNSRMEATLLNGEKVIVNRRYLDAVKSALRGEEK</sequence>
<name>A0A2X3W778_9STRE</name>
<reference evidence="2 3" key="1">
    <citation type="submission" date="2018-06" db="EMBL/GenBank/DDBJ databases">
        <authorList>
            <consortium name="Pathogen Informatics"/>
            <person name="Doyle S."/>
        </authorList>
    </citation>
    <scope>NUCLEOTIDE SEQUENCE [LARGE SCALE GENOMIC DNA]</scope>
    <source>
        <strain evidence="2 3">NCTC12278</strain>
    </source>
</reference>
<accession>A0A2X3W778</accession>
<organism evidence="2 3">
    <name type="scientific">Streptococcus ferus</name>
    <dbReference type="NCBI Taxonomy" id="1345"/>
    <lineage>
        <taxon>Bacteria</taxon>
        <taxon>Bacillati</taxon>
        <taxon>Bacillota</taxon>
        <taxon>Bacilli</taxon>
        <taxon>Lactobacillales</taxon>
        <taxon>Streptococcaceae</taxon>
        <taxon>Streptococcus</taxon>
    </lineage>
</organism>
<dbReference type="Proteomes" id="UP000249495">
    <property type="component" value="Chromosome 1"/>
</dbReference>
<protein>
    <submittedName>
        <fullName evidence="2">Response regulator</fullName>
    </submittedName>
</protein>
<gene>
    <name evidence="2" type="ORF">NCTC12278_00793</name>
</gene>
<evidence type="ECO:0000259" key="1">
    <source>
        <dbReference type="PROSITE" id="PS50930"/>
    </source>
</evidence>
<dbReference type="OrthoDB" id="9808614at2"/>
<dbReference type="EMBL" id="LS483343">
    <property type="protein sequence ID" value="SQF40176.1"/>
    <property type="molecule type" value="Genomic_DNA"/>
</dbReference>
<dbReference type="InterPro" id="IPR007492">
    <property type="entry name" value="LytTR_DNA-bd_dom"/>
</dbReference>
<dbReference type="GO" id="GO:0000156">
    <property type="term" value="F:phosphorelay response regulator activity"/>
    <property type="evidence" value="ECO:0007669"/>
    <property type="project" value="InterPro"/>
</dbReference>
<evidence type="ECO:0000313" key="2">
    <source>
        <dbReference type="EMBL" id="SQF40176.1"/>
    </source>
</evidence>
<dbReference type="PROSITE" id="PS50930">
    <property type="entry name" value="HTH_LYTTR"/>
    <property type="match status" value="1"/>
</dbReference>
<dbReference type="KEGG" id="sfer:NCTC12278_00793"/>
<dbReference type="GO" id="GO:0003677">
    <property type="term" value="F:DNA binding"/>
    <property type="evidence" value="ECO:0007669"/>
    <property type="project" value="InterPro"/>
</dbReference>
<keyword evidence="3" id="KW-1185">Reference proteome</keyword>